<dbReference type="Pfam" id="PF00106">
    <property type="entry name" value="adh_short"/>
    <property type="match status" value="1"/>
</dbReference>
<dbReference type="InterPro" id="IPR002347">
    <property type="entry name" value="SDR_fam"/>
</dbReference>
<dbReference type="PANTHER" id="PTHR43157:SF31">
    <property type="entry name" value="PHOSPHATIDYLINOSITOL-GLYCAN BIOSYNTHESIS CLASS F PROTEIN"/>
    <property type="match status" value="1"/>
</dbReference>
<dbReference type="InterPro" id="IPR036291">
    <property type="entry name" value="NAD(P)-bd_dom_sf"/>
</dbReference>
<dbReference type="Proteomes" id="UP001366085">
    <property type="component" value="Unassembled WGS sequence"/>
</dbReference>
<proteinExistence type="predicted"/>
<protein>
    <submittedName>
        <fullName evidence="2">SDR family NAD(P)-dependent oxidoreductase</fullName>
    </submittedName>
</protein>
<reference evidence="2 3" key="1">
    <citation type="submission" date="2024-02" db="EMBL/GenBank/DDBJ databases">
        <authorList>
            <person name="Saticioglu I.B."/>
        </authorList>
    </citation>
    <scope>NUCLEOTIDE SEQUENCE [LARGE SCALE GENOMIC DNA]</scope>
    <source>
        <strain evidence="2 3">Mu-43</strain>
    </source>
</reference>
<dbReference type="SUPFAM" id="SSF51735">
    <property type="entry name" value="NAD(P)-binding Rossmann-fold domains"/>
    <property type="match status" value="1"/>
</dbReference>
<dbReference type="PANTHER" id="PTHR43157">
    <property type="entry name" value="PHOSPHATIDYLINOSITOL-GLYCAN BIOSYNTHESIS CLASS F PROTEIN-RELATED"/>
    <property type="match status" value="1"/>
</dbReference>
<accession>A0ABU8LLS6</accession>
<keyword evidence="3" id="KW-1185">Reference proteome</keyword>
<name>A0ABU8LLS6_9MICO</name>
<keyword evidence="1" id="KW-0560">Oxidoreductase</keyword>
<comment type="caution">
    <text evidence="2">The sequence shown here is derived from an EMBL/GenBank/DDBJ whole genome shotgun (WGS) entry which is preliminary data.</text>
</comment>
<dbReference type="RefSeq" id="WP_074040862.1">
    <property type="nucleotide sequence ID" value="NZ_JBBDGN010000004.1"/>
</dbReference>
<dbReference type="EMBL" id="JBBDGN010000004">
    <property type="protein sequence ID" value="MEJ1091257.1"/>
    <property type="molecule type" value="Genomic_DNA"/>
</dbReference>
<dbReference type="Gene3D" id="3.40.50.720">
    <property type="entry name" value="NAD(P)-binding Rossmann-like Domain"/>
    <property type="match status" value="1"/>
</dbReference>
<organism evidence="2 3">
    <name type="scientific">Microbacterium istanbulense</name>
    <dbReference type="NCBI Taxonomy" id="3122049"/>
    <lineage>
        <taxon>Bacteria</taxon>
        <taxon>Bacillati</taxon>
        <taxon>Actinomycetota</taxon>
        <taxon>Actinomycetes</taxon>
        <taxon>Micrococcales</taxon>
        <taxon>Microbacteriaceae</taxon>
        <taxon>Microbacterium</taxon>
    </lineage>
</organism>
<evidence type="ECO:0000313" key="2">
    <source>
        <dbReference type="EMBL" id="MEJ1091257.1"/>
    </source>
</evidence>
<evidence type="ECO:0000256" key="1">
    <source>
        <dbReference type="ARBA" id="ARBA00023002"/>
    </source>
</evidence>
<evidence type="ECO:0000313" key="3">
    <source>
        <dbReference type="Proteomes" id="UP001366085"/>
    </source>
</evidence>
<dbReference type="PRINTS" id="PR00081">
    <property type="entry name" value="GDHRDH"/>
</dbReference>
<gene>
    <name evidence="2" type="ORF">WDU93_06065</name>
</gene>
<sequence length="277" mass="30840">MPTRKVIVITGASDGIGAAAARALSARGHRIVLVGRSREKTQRIAQELEQEFHVADFAELEQVRALAHLLLERHPRIDVLANNAGGVFGRNRQLTIDGHEVTFQVNYLAPFLLTSLLMERLIESRASVINTSSVANRAYGRIDLANLNGQKRYSPVTAYGNAKLAQILFTRELHHRYADRGLASAAFHPGNIATSFSTEAGAGLRLVYQTWIGRRILQTPDKGADTLVWLADAEAGTDYPSGEYFVRRRVRRANRQAYDETLARDLWAASERLLHSR</sequence>